<dbReference type="InterPro" id="IPR026259">
    <property type="entry name" value="MauG/Cytc_peroxidase"/>
</dbReference>
<dbReference type="PANTHER" id="PTHR30600">
    <property type="entry name" value="CYTOCHROME C PEROXIDASE-RELATED"/>
    <property type="match status" value="1"/>
</dbReference>
<dbReference type="InterPro" id="IPR051395">
    <property type="entry name" value="Cytochrome_c_Peroxidase/MauG"/>
</dbReference>
<keyword evidence="3 5" id="KW-0560">Oxidoreductase</keyword>
<dbReference type="Gene3D" id="1.10.760.10">
    <property type="entry name" value="Cytochrome c-like domain"/>
    <property type="match status" value="2"/>
</dbReference>
<comment type="subcellular location">
    <subcellularLocation>
        <location evidence="1">Cell envelope</location>
    </subcellularLocation>
</comment>
<accession>A0ABX0U7U0</accession>
<dbReference type="PIRSF" id="PIRSF000294">
    <property type="entry name" value="Cytochrome-c_peroxidase"/>
    <property type="match status" value="1"/>
</dbReference>
<dbReference type="SUPFAM" id="SSF46626">
    <property type="entry name" value="Cytochrome c"/>
    <property type="match status" value="2"/>
</dbReference>
<evidence type="ECO:0000313" key="6">
    <source>
        <dbReference type="Proteomes" id="UP000745859"/>
    </source>
</evidence>
<comment type="caution">
    <text evidence="5">The sequence shown here is derived from an EMBL/GenBank/DDBJ whole genome shotgun (WGS) entry which is preliminary data.</text>
</comment>
<dbReference type="Proteomes" id="UP000745859">
    <property type="component" value="Unassembled WGS sequence"/>
</dbReference>
<sequence>MKLLRYSCWLSLYIFSTGVLHSQTSVEGKANELRTALKPYFVSVSRDDSFIKKNIAKINLGRKLFYDKKLSLGKGVSCNSCHDLQKYGTNGDYYLQQKAKGQFYRDVPTVYNSVSFELFNVDGSLSNFKNKIREAFLRTHEMEVQNEALVIQELKKTPEYLKMFREAFFKKSTSITFDVVIDALEAFLSQLKTPAPIDAFMEGNNTVLSNAQIQGGELFVSKACYSCHTGSSFGGQMINKLGVEVPWPNQKDMGYYHIKRKSSNKMFFRVAPLRNVAKTAPYFHDALAMRLDKAIKLMGIHERGIQLKVVEVAKIKEFLKSFTGEIPQDYIKEN</sequence>
<proteinExistence type="predicted"/>
<dbReference type="GO" id="GO:0004130">
    <property type="term" value="F:cytochrome-c peroxidase activity"/>
    <property type="evidence" value="ECO:0007669"/>
    <property type="project" value="UniProtKB-EC"/>
</dbReference>
<dbReference type="RefSeq" id="WP_167185788.1">
    <property type="nucleotide sequence ID" value="NZ_JAASQL010000001.1"/>
</dbReference>
<organism evidence="5 6">
    <name type="scientific">Wenyingzhuangia heitensis</name>
    <dbReference type="NCBI Taxonomy" id="1487859"/>
    <lineage>
        <taxon>Bacteria</taxon>
        <taxon>Pseudomonadati</taxon>
        <taxon>Bacteroidota</taxon>
        <taxon>Flavobacteriia</taxon>
        <taxon>Flavobacteriales</taxon>
        <taxon>Flavobacteriaceae</taxon>
        <taxon>Wenyingzhuangia</taxon>
    </lineage>
</organism>
<gene>
    <name evidence="5" type="ORF">FHR24_001348</name>
</gene>
<protein>
    <submittedName>
        <fullName evidence="5">Cytochrome c peroxidase</fullName>
        <ecNumber evidence="5">1.11.1.5</ecNumber>
    </submittedName>
</protein>
<keyword evidence="5" id="KW-0575">Peroxidase</keyword>
<name>A0ABX0U7U0_9FLAO</name>
<keyword evidence="2" id="KW-0732">Signal</keyword>
<dbReference type="InterPro" id="IPR004852">
    <property type="entry name" value="Di-haem_cyt_c_peroxidsae"/>
</dbReference>
<dbReference type="EMBL" id="JAASQL010000001">
    <property type="protein sequence ID" value="NIJ44909.1"/>
    <property type="molecule type" value="Genomic_DNA"/>
</dbReference>
<evidence type="ECO:0000256" key="3">
    <source>
        <dbReference type="ARBA" id="ARBA00023002"/>
    </source>
</evidence>
<dbReference type="Pfam" id="PF03150">
    <property type="entry name" value="CCP_MauG"/>
    <property type="match status" value="1"/>
</dbReference>
<feature type="domain" description="Di-haem cytochrome c peroxidase" evidence="4">
    <location>
        <begin position="56"/>
        <end position="205"/>
    </location>
</feature>
<evidence type="ECO:0000256" key="1">
    <source>
        <dbReference type="ARBA" id="ARBA00004196"/>
    </source>
</evidence>
<dbReference type="PANTHER" id="PTHR30600:SF7">
    <property type="entry name" value="CYTOCHROME C PEROXIDASE-RELATED"/>
    <property type="match status" value="1"/>
</dbReference>
<reference evidence="5 6" key="1">
    <citation type="submission" date="2020-03" db="EMBL/GenBank/DDBJ databases">
        <title>Genomic Encyclopedia of Type Strains, Phase IV (KMG-IV): sequencing the most valuable type-strain genomes for metagenomic binning, comparative biology and taxonomic classification.</title>
        <authorList>
            <person name="Goeker M."/>
        </authorList>
    </citation>
    <scope>NUCLEOTIDE SEQUENCE [LARGE SCALE GENOMIC DNA]</scope>
    <source>
        <strain evidence="5 6">DSM 101599</strain>
    </source>
</reference>
<evidence type="ECO:0000313" key="5">
    <source>
        <dbReference type="EMBL" id="NIJ44909.1"/>
    </source>
</evidence>
<dbReference type="EC" id="1.11.1.5" evidence="5"/>
<evidence type="ECO:0000256" key="2">
    <source>
        <dbReference type="ARBA" id="ARBA00022729"/>
    </source>
</evidence>
<dbReference type="InterPro" id="IPR036909">
    <property type="entry name" value="Cyt_c-like_dom_sf"/>
</dbReference>
<keyword evidence="6" id="KW-1185">Reference proteome</keyword>
<evidence type="ECO:0000259" key="4">
    <source>
        <dbReference type="Pfam" id="PF03150"/>
    </source>
</evidence>